<dbReference type="Gene3D" id="3.40.30.10">
    <property type="entry name" value="Glutaredoxin"/>
    <property type="match status" value="1"/>
</dbReference>
<dbReference type="Proteomes" id="UP000887577">
    <property type="component" value="Unplaced"/>
</dbReference>
<dbReference type="WBParaSite" id="PSU_v2.g6678.t1">
    <property type="protein sequence ID" value="PSU_v2.g6678.t1"/>
    <property type="gene ID" value="PSU_v2.g6678"/>
</dbReference>
<reference evidence="2" key="1">
    <citation type="submission" date="2022-11" db="UniProtKB">
        <authorList>
            <consortium name="WormBaseParasite"/>
        </authorList>
    </citation>
    <scope>IDENTIFICATION</scope>
</reference>
<sequence>MSTLSDDKWTLKINENIHKVIQQKCFGVPWISVKNSRNQNADFFGADRLPLVFRFLEDDKKRSMIN</sequence>
<evidence type="ECO:0000313" key="2">
    <source>
        <dbReference type="WBParaSite" id="PSU_v2.g6678.t1"/>
    </source>
</evidence>
<dbReference type="AlphaFoldDB" id="A0A914Z3U3"/>
<accession>A0A914Z3U3</accession>
<proteinExistence type="predicted"/>
<keyword evidence="1" id="KW-1185">Reference proteome</keyword>
<organism evidence="1 2">
    <name type="scientific">Panagrolaimus superbus</name>
    <dbReference type="NCBI Taxonomy" id="310955"/>
    <lineage>
        <taxon>Eukaryota</taxon>
        <taxon>Metazoa</taxon>
        <taxon>Ecdysozoa</taxon>
        <taxon>Nematoda</taxon>
        <taxon>Chromadorea</taxon>
        <taxon>Rhabditida</taxon>
        <taxon>Tylenchina</taxon>
        <taxon>Panagrolaimomorpha</taxon>
        <taxon>Panagrolaimoidea</taxon>
        <taxon>Panagrolaimidae</taxon>
        <taxon>Panagrolaimus</taxon>
    </lineage>
</organism>
<name>A0A914Z3U3_9BILA</name>
<evidence type="ECO:0000313" key="1">
    <source>
        <dbReference type="Proteomes" id="UP000887577"/>
    </source>
</evidence>
<protein>
    <submittedName>
        <fullName evidence="2">Uncharacterized protein</fullName>
    </submittedName>
</protein>